<comment type="similarity">
    <text evidence="1">Belongs to the asaB hydroxylase/desaturase family.</text>
</comment>
<dbReference type="PANTHER" id="PTHR34598:SF3">
    <property type="entry name" value="OXIDOREDUCTASE AN1597"/>
    <property type="match status" value="1"/>
</dbReference>
<dbReference type="EMBL" id="JAOQAZ010000023">
    <property type="protein sequence ID" value="KAJ4253830.1"/>
    <property type="molecule type" value="Genomic_DNA"/>
</dbReference>
<evidence type="ECO:0000256" key="1">
    <source>
        <dbReference type="ARBA" id="ARBA00023604"/>
    </source>
</evidence>
<organism evidence="3 4">
    <name type="scientific">Fusarium torreyae</name>
    <dbReference type="NCBI Taxonomy" id="1237075"/>
    <lineage>
        <taxon>Eukaryota</taxon>
        <taxon>Fungi</taxon>
        <taxon>Dikarya</taxon>
        <taxon>Ascomycota</taxon>
        <taxon>Pezizomycotina</taxon>
        <taxon>Sordariomycetes</taxon>
        <taxon>Hypocreomycetidae</taxon>
        <taxon>Hypocreales</taxon>
        <taxon>Nectriaceae</taxon>
        <taxon>Fusarium</taxon>
    </lineage>
</organism>
<sequence length="299" mass="34215">MASTLANLALHGAQSTCTFHFLSKSERYHKEKPYYFSGALDEDQEAHRSNLDYEIHEDIKVVDLRGQEKSLTLQDHGFELLRHSPAVSLANPSDEDMCKYLEDLAATVKNHLSAEVVLGYSFRFRRQKSSQDEAKAGNPVGTYSNQDTPVLVPHTDQTREGGLRRTRRHLTEEEADKYLDGSWRIRIVNCWRPVRGTADERPLAMCDFNSIDEKDLRSADRASREYVGEIYYAHYNPMQKWYWISGQTPEEVLLFKNFDSNPGTEVPFMLHSAFVNSAHINGAQRRESLEAALIVISKD</sequence>
<gene>
    <name evidence="3" type="ORF">NW762_010225</name>
</gene>
<comment type="caution">
    <text evidence="3">The sequence shown here is derived from an EMBL/GenBank/DDBJ whole genome shotgun (WGS) entry which is preliminary data.</text>
</comment>
<dbReference type="GO" id="GO:0016491">
    <property type="term" value="F:oxidoreductase activity"/>
    <property type="evidence" value="ECO:0007669"/>
    <property type="project" value="InterPro"/>
</dbReference>
<name>A0A9W8VBM6_9HYPO</name>
<dbReference type="PANTHER" id="PTHR34598">
    <property type="entry name" value="BLL6449 PROTEIN"/>
    <property type="match status" value="1"/>
</dbReference>
<protein>
    <recommendedName>
        <fullName evidence="5">GA4 desaturase</fullName>
    </recommendedName>
</protein>
<feature type="region of interest" description="Disordered" evidence="2">
    <location>
        <begin position="129"/>
        <end position="162"/>
    </location>
</feature>
<evidence type="ECO:0008006" key="5">
    <source>
        <dbReference type="Google" id="ProtNLM"/>
    </source>
</evidence>
<dbReference type="NCBIfam" id="NF041278">
    <property type="entry name" value="CmcJ_NvfI_EfuI"/>
    <property type="match status" value="1"/>
</dbReference>
<dbReference type="InterPro" id="IPR044053">
    <property type="entry name" value="AsaB-like"/>
</dbReference>
<accession>A0A9W8VBM6</accession>
<dbReference type="Proteomes" id="UP001152049">
    <property type="component" value="Unassembled WGS sequence"/>
</dbReference>
<dbReference type="OrthoDB" id="412788at2759"/>
<reference evidence="3" key="1">
    <citation type="submission" date="2022-09" db="EMBL/GenBank/DDBJ databases">
        <title>Fusarium specimens isolated from Avocado Roots.</title>
        <authorList>
            <person name="Stajich J."/>
            <person name="Roper C."/>
            <person name="Heimlech-Rivalta G."/>
        </authorList>
    </citation>
    <scope>NUCLEOTIDE SEQUENCE</scope>
    <source>
        <strain evidence="3">CF00136</strain>
    </source>
</reference>
<evidence type="ECO:0000256" key="2">
    <source>
        <dbReference type="SAM" id="MobiDB-lite"/>
    </source>
</evidence>
<evidence type="ECO:0000313" key="4">
    <source>
        <dbReference type="Proteomes" id="UP001152049"/>
    </source>
</evidence>
<evidence type="ECO:0000313" key="3">
    <source>
        <dbReference type="EMBL" id="KAJ4253830.1"/>
    </source>
</evidence>
<dbReference type="AlphaFoldDB" id="A0A9W8VBM6"/>
<proteinExistence type="inferred from homology"/>
<keyword evidence="4" id="KW-1185">Reference proteome</keyword>